<dbReference type="PROSITE" id="PS51184">
    <property type="entry name" value="JMJC"/>
    <property type="match status" value="1"/>
</dbReference>
<dbReference type="Proteomes" id="UP000054886">
    <property type="component" value="Unassembled WGS sequence"/>
</dbReference>
<keyword evidence="6" id="KW-0408">Iron</keyword>
<evidence type="ECO:0000256" key="8">
    <source>
        <dbReference type="ARBA" id="ARBA00023163"/>
    </source>
</evidence>
<accession>A0A0W0C8R1</accession>
<proteinExistence type="inferred from homology"/>
<dbReference type="EC" id="1.14.11.27" evidence="3"/>
<dbReference type="GO" id="GO:0140002">
    <property type="term" value="F:histone H3K4me3 reader activity"/>
    <property type="evidence" value="ECO:0007669"/>
    <property type="project" value="EnsemblFungi"/>
</dbReference>
<name>A0A0W0C8R1_CANGB</name>
<dbReference type="VEuPathDB" id="FungiDB:GVI51_J02695"/>
<feature type="domain" description="JmjC" evidence="11">
    <location>
        <begin position="141"/>
        <end position="328"/>
    </location>
</feature>
<dbReference type="PANTHER" id="PTHR23123">
    <property type="entry name" value="PHD/F-BOX CONTAINING PROTEIN"/>
    <property type="match status" value="1"/>
</dbReference>
<dbReference type="InterPro" id="IPR050690">
    <property type="entry name" value="JHDM1_Histone_Demethylase"/>
</dbReference>
<dbReference type="SMART" id="SM00558">
    <property type="entry name" value="JmjC"/>
    <property type="match status" value="1"/>
</dbReference>
<dbReference type="EMBL" id="LLZZ01000178">
    <property type="protein sequence ID" value="KTA95885.1"/>
    <property type="molecule type" value="Genomic_DNA"/>
</dbReference>
<organism evidence="12 13">
    <name type="scientific">Candida glabrata</name>
    <name type="common">Yeast</name>
    <name type="synonym">Torulopsis glabrata</name>
    <dbReference type="NCBI Taxonomy" id="5478"/>
    <lineage>
        <taxon>Eukaryota</taxon>
        <taxon>Fungi</taxon>
        <taxon>Dikarya</taxon>
        <taxon>Ascomycota</taxon>
        <taxon>Saccharomycotina</taxon>
        <taxon>Saccharomycetes</taxon>
        <taxon>Saccharomycetales</taxon>
        <taxon>Saccharomycetaceae</taxon>
        <taxon>Nakaseomyces</taxon>
    </lineage>
</organism>
<dbReference type="InterPro" id="IPR003347">
    <property type="entry name" value="JmjC_dom"/>
</dbReference>
<dbReference type="AlphaFoldDB" id="A0A0W0C8R1"/>
<dbReference type="VEuPathDB" id="FungiDB:GWK60_J02673"/>
<dbReference type="VEuPathDB" id="FungiDB:CAGL0J02860g"/>
<evidence type="ECO:0000256" key="7">
    <source>
        <dbReference type="ARBA" id="ARBA00023015"/>
    </source>
</evidence>
<dbReference type="GO" id="GO:0046872">
    <property type="term" value="F:metal ion binding"/>
    <property type="evidence" value="ECO:0007669"/>
    <property type="project" value="UniProtKB-KW"/>
</dbReference>
<gene>
    <name evidence="12" type="ORF">AO440_002905</name>
</gene>
<evidence type="ECO:0000256" key="3">
    <source>
        <dbReference type="ARBA" id="ARBA00013246"/>
    </source>
</evidence>
<dbReference type="GO" id="GO:0140680">
    <property type="term" value="F:histone H3K36me/H3K36me2 demethylase activity"/>
    <property type="evidence" value="ECO:0007669"/>
    <property type="project" value="UniProtKB-EC"/>
</dbReference>
<evidence type="ECO:0000256" key="1">
    <source>
        <dbReference type="ARBA" id="ARBA00001954"/>
    </source>
</evidence>
<keyword evidence="8" id="KW-0804">Transcription</keyword>
<dbReference type="SUPFAM" id="SSF51197">
    <property type="entry name" value="Clavaminate synthase-like"/>
    <property type="match status" value="1"/>
</dbReference>
<keyword evidence="4" id="KW-0479">Metal-binding</keyword>
<dbReference type="GO" id="GO:0032968">
    <property type="term" value="P:positive regulation of transcription elongation by RNA polymerase II"/>
    <property type="evidence" value="ECO:0007669"/>
    <property type="project" value="EnsemblFungi"/>
</dbReference>
<evidence type="ECO:0000313" key="13">
    <source>
        <dbReference type="Proteomes" id="UP000054886"/>
    </source>
</evidence>
<sequence length="403" mass="46972">MAVKIEQALGEKRSLNDNDEVPRKKRYNFRKKVELDYSALNEGEDKKSKFFHPHIALFEKEFEKCLSNVTEDMSMTCSEYCKRFDDIDFPLKISDPENSGMVVSTNNKTTRDLTVDDITQAVGDDYFVNVMDVQSQENERWSLREWCNYFNKPAEEKDRIRNVISLEVSHVEDLQYDRPDIVDDKDLVDIVWNNVENLDTENDPRPKVTKYCLMSVKNAFTDYHLDFAGTSVYYNLAFGKKKFILYPPTPENIENYIEWSTSTYQNMLFLGEKLTGGVAMELNGGDLFMIPSGYIHVVYTPEDSLIFGGNYLTFRDISQQLKIVDVEKQTGVTKRYTFPMFDEVMGRTCEWLCQNQKKGKQMQVKKATVNDLISYMKSGKTKYKPTNFINKKQMLQELSNLYL</sequence>
<evidence type="ECO:0000259" key="11">
    <source>
        <dbReference type="PROSITE" id="PS51184"/>
    </source>
</evidence>
<evidence type="ECO:0000256" key="4">
    <source>
        <dbReference type="ARBA" id="ARBA00022723"/>
    </source>
</evidence>
<dbReference type="Gene3D" id="2.60.120.650">
    <property type="entry name" value="Cupin"/>
    <property type="match status" value="1"/>
</dbReference>
<comment type="cofactor">
    <cofactor evidence="1">
        <name>Fe(2+)</name>
        <dbReference type="ChEBI" id="CHEBI:29033"/>
    </cofactor>
</comment>
<keyword evidence="7" id="KW-0805">Transcription regulation</keyword>
<dbReference type="VEuPathDB" id="FungiDB:B1J91_J02860g"/>
<keyword evidence="5" id="KW-0560">Oxidoreductase</keyword>
<evidence type="ECO:0000256" key="5">
    <source>
        <dbReference type="ARBA" id="ARBA00023002"/>
    </source>
</evidence>
<evidence type="ECO:0000256" key="9">
    <source>
        <dbReference type="ARBA" id="ARBA00031083"/>
    </source>
</evidence>
<comment type="similarity">
    <text evidence="2">Belongs to the JHDM1 histone demethylase family.</text>
</comment>
<evidence type="ECO:0000313" key="12">
    <source>
        <dbReference type="EMBL" id="KTA95885.1"/>
    </source>
</evidence>
<protein>
    <recommendedName>
        <fullName evidence="3">[histone H3]-dimethyl-L-lysine(36) demethylase</fullName>
        <ecNumber evidence="3">1.14.11.27</ecNumber>
    </recommendedName>
    <alternativeName>
        <fullName evidence="9">[Histone-H3]-lysine-36 demethylase 1</fullName>
    </alternativeName>
</protein>
<comment type="catalytic activity">
    <reaction evidence="10">
        <text>N(6),N(6)-dimethyl-L-lysyl(36)-[histone H3] + 2 2-oxoglutarate + 2 O2 = L-lysyl(36)-[histone H3] + 2 formaldehyde + 2 succinate + 2 CO2</text>
        <dbReference type="Rhea" id="RHEA:42032"/>
        <dbReference type="Rhea" id="RHEA-COMP:9785"/>
        <dbReference type="Rhea" id="RHEA-COMP:9787"/>
        <dbReference type="ChEBI" id="CHEBI:15379"/>
        <dbReference type="ChEBI" id="CHEBI:16526"/>
        <dbReference type="ChEBI" id="CHEBI:16810"/>
        <dbReference type="ChEBI" id="CHEBI:16842"/>
        <dbReference type="ChEBI" id="CHEBI:29969"/>
        <dbReference type="ChEBI" id="CHEBI:30031"/>
        <dbReference type="ChEBI" id="CHEBI:61976"/>
        <dbReference type="EC" id="1.14.11.27"/>
    </reaction>
</comment>
<reference evidence="12 13" key="1">
    <citation type="submission" date="2015-10" db="EMBL/GenBank/DDBJ databases">
        <title>Draft genomes sequences of Candida glabrata isolates 1A, 1B, 2A, 2B, 3A and 3B.</title>
        <authorList>
            <person name="Haavelsrud O.E."/>
            <person name="Gaustad P."/>
        </authorList>
    </citation>
    <scope>NUCLEOTIDE SEQUENCE [LARGE SCALE GENOMIC DNA]</scope>
    <source>
        <strain evidence="12">910700640</strain>
    </source>
</reference>
<evidence type="ECO:0000256" key="10">
    <source>
        <dbReference type="ARBA" id="ARBA00047915"/>
    </source>
</evidence>
<evidence type="ECO:0000256" key="6">
    <source>
        <dbReference type="ARBA" id="ARBA00023004"/>
    </source>
</evidence>
<comment type="caution">
    <text evidence="12">The sequence shown here is derived from an EMBL/GenBank/DDBJ whole genome shotgun (WGS) entry which is preliminary data.</text>
</comment>
<evidence type="ECO:0000256" key="2">
    <source>
        <dbReference type="ARBA" id="ARBA00008037"/>
    </source>
</evidence>